<keyword evidence="6 9" id="KW-0067">ATP-binding</keyword>
<dbReference type="InterPro" id="IPR011009">
    <property type="entry name" value="Kinase-like_dom_sf"/>
</dbReference>
<proteinExistence type="predicted"/>
<dbReference type="SMART" id="SM00220">
    <property type="entry name" value="S_TKc"/>
    <property type="match status" value="1"/>
</dbReference>
<dbReference type="Pfam" id="PF00069">
    <property type="entry name" value="Pkinase"/>
    <property type="match status" value="1"/>
</dbReference>
<evidence type="ECO:0000256" key="5">
    <source>
        <dbReference type="ARBA" id="ARBA00022777"/>
    </source>
</evidence>
<evidence type="ECO:0000256" key="9">
    <source>
        <dbReference type="PROSITE-ProRule" id="PRU10141"/>
    </source>
</evidence>
<dbReference type="PROSITE" id="PS00107">
    <property type="entry name" value="PROTEIN_KINASE_ATP"/>
    <property type="match status" value="1"/>
</dbReference>
<dbReference type="EC" id="2.7.11.1" evidence="1"/>
<dbReference type="Gene3D" id="3.30.200.20">
    <property type="entry name" value="Phosphorylase Kinase, domain 1"/>
    <property type="match status" value="1"/>
</dbReference>
<sequence>MATDFQGVVEQGNIDDYEIVRKISTLGRGKYAELFEGIDVTDFRRCIIKSPNPMGRKRVRREMEILRALRGGPNILECLDVVWDPCTESSSIIFDYFENTDYRALYPRFDTNDNRYYMRELLKALEFCHRQQIMHRDVRPPNIMIDHNQRKLRLFGWDYAEYYVPHTQYSVRAGRFFRPPELLLDYEEYDCSVDMWNLGSMFASMIFRRDPFFHGNSRFDQIEKIASVLGTKGLFNYIERYDMDGSDQIDGMQVFEQRAWSSFVNEENSRLVDDCAIDLVDKLLRWDHKERITARQALEHAYFTGN</sequence>
<organism evidence="11 12">
    <name type="scientific">Cladobotryum mycophilum</name>
    <dbReference type="NCBI Taxonomy" id="491253"/>
    <lineage>
        <taxon>Eukaryota</taxon>
        <taxon>Fungi</taxon>
        <taxon>Dikarya</taxon>
        <taxon>Ascomycota</taxon>
        <taxon>Pezizomycotina</taxon>
        <taxon>Sordariomycetes</taxon>
        <taxon>Hypocreomycetidae</taxon>
        <taxon>Hypocreales</taxon>
        <taxon>Hypocreaceae</taxon>
        <taxon>Cladobotryum</taxon>
    </lineage>
</organism>
<dbReference type="SUPFAM" id="SSF56112">
    <property type="entry name" value="Protein kinase-like (PK-like)"/>
    <property type="match status" value="1"/>
</dbReference>
<evidence type="ECO:0000313" key="12">
    <source>
        <dbReference type="Proteomes" id="UP001338125"/>
    </source>
</evidence>
<evidence type="ECO:0000256" key="4">
    <source>
        <dbReference type="ARBA" id="ARBA00022741"/>
    </source>
</evidence>
<evidence type="ECO:0000256" key="3">
    <source>
        <dbReference type="ARBA" id="ARBA00022679"/>
    </source>
</evidence>
<keyword evidence="2" id="KW-0723">Serine/threonine-protein kinase</keyword>
<dbReference type="InterPro" id="IPR045216">
    <property type="entry name" value="CK2_alpha"/>
</dbReference>
<dbReference type="GO" id="GO:0016301">
    <property type="term" value="F:kinase activity"/>
    <property type="evidence" value="ECO:0007669"/>
    <property type="project" value="UniProtKB-KW"/>
</dbReference>
<evidence type="ECO:0000313" key="11">
    <source>
        <dbReference type="EMBL" id="KAK5993866.1"/>
    </source>
</evidence>
<comment type="catalytic activity">
    <reaction evidence="7">
        <text>L-threonyl-[protein] + ATP = O-phospho-L-threonyl-[protein] + ADP + H(+)</text>
        <dbReference type="Rhea" id="RHEA:46608"/>
        <dbReference type="Rhea" id="RHEA-COMP:11060"/>
        <dbReference type="Rhea" id="RHEA-COMP:11605"/>
        <dbReference type="ChEBI" id="CHEBI:15378"/>
        <dbReference type="ChEBI" id="CHEBI:30013"/>
        <dbReference type="ChEBI" id="CHEBI:30616"/>
        <dbReference type="ChEBI" id="CHEBI:61977"/>
        <dbReference type="ChEBI" id="CHEBI:456216"/>
        <dbReference type="EC" id="2.7.11.1"/>
    </reaction>
</comment>
<dbReference type="PANTHER" id="PTHR24054:SF0">
    <property type="entry name" value="CASEIN KINASE II SUBUNIT ALPHA"/>
    <property type="match status" value="1"/>
</dbReference>
<evidence type="ECO:0000256" key="7">
    <source>
        <dbReference type="ARBA" id="ARBA00047899"/>
    </source>
</evidence>
<dbReference type="Gene3D" id="1.10.510.10">
    <property type="entry name" value="Transferase(Phosphotransferase) domain 1"/>
    <property type="match status" value="1"/>
</dbReference>
<dbReference type="PROSITE" id="PS50011">
    <property type="entry name" value="PROTEIN_KINASE_DOM"/>
    <property type="match status" value="1"/>
</dbReference>
<name>A0ABR0SNV8_9HYPO</name>
<dbReference type="InterPro" id="IPR017441">
    <property type="entry name" value="Protein_kinase_ATP_BS"/>
</dbReference>
<comment type="caution">
    <text evidence="11">The sequence shown here is derived from an EMBL/GenBank/DDBJ whole genome shotgun (WGS) entry which is preliminary data.</text>
</comment>
<comment type="catalytic activity">
    <reaction evidence="8">
        <text>L-seryl-[protein] + ATP = O-phospho-L-seryl-[protein] + ADP + H(+)</text>
        <dbReference type="Rhea" id="RHEA:17989"/>
        <dbReference type="Rhea" id="RHEA-COMP:9863"/>
        <dbReference type="Rhea" id="RHEA-COMP:11604"/>
        <dbReference type="ChEBI" id="CHEBI:15378"/>
        <dbReference type="ChEBI" id="CHEBI:29999"/>
        <dbReference type="ChEBI" id="CHEBI:30616"/>
        <dbReference type="ChEBI" id="CHEBI:83421"/>
        <dbReference type="ChEBI" id="CHEBI:456216"/>
        <dbReference type="EC" id="2.7.11.1"/>
    </reaction>
</comment>
<dbReference type="InterPro" id="IPR000719">
    <property type="entry name" value="Prot_kinase_dom"/>
</dbReference>
<feature type="domain" description="Protein kinase" evidence="10">
    <location>
        <begin position="20"/>
        <end position="303"/>
    </location>
</feature>
<reference evidence="11 12" key="1">
    <citation type="submission" date="2024-01" db="EMBL/GenBank/DDBJ databases">
        <title>Complete genome of Cladobotryum mycophilum ATHUM6906.</title>
        <authorList>
            <person name="Christinaki A.C."/>
            <person name="Myridakis A.I."/>
            <person name="Kouvelis V.N."/>
        </authorList>
    </citation>
    <scope>NUCLEOTIDE SEQUENCE [LARGE SCALE GENOMIC DNA]</scope>
    <source>
        <strain evidence="11 12">ATHUM6906</strain>
    </source>
</reference>
<feature type="binding site" evidence="9">
    <location>
        <position position="49"/>
    </location>
    <ligand>
        <name>ATP</name>
        <dbReference type="ChEBI" id="CHEBI:30616"/>
    </ligand>
</feature>
<keyword evidence="4 9" id="KW-0547">Nucleotide-binding</keyword>
<keyword evidence="5 11" id="KW-0418">Kinase</keyword>
<dbReference type="CDD" id="cd14132">
    <property type="entry name" value="STKc_CK2_alpha"/>
    <property type="match status" value="1"/>
</dbReference>
<evidence type="ECO:0000256" key="2">
    <source>
        <dbReference type="ARBA" id="ARBA00022527"/>
    </source>
</evidence>
<dbReference type="PANTHER" id="PTHR24054">
    <property type="entry name" value="CASEIN KINASE II SUBUNIT ALPHA"/>
    <property type="match status" value="1"/>
</dbReference>
<evidence type="ECO:0000256" key="6">
    <source>
        <dbReference type="ARBA" id="ARBA00022840"/>
    </source>
</evidence>
<evidence type="ECO:0000256" key="1">
    <source>
        <dbReference type="ARBA" id="ARBA00012513"/>
    </source>
</evidence>
<accession>A0ABR0SNV8</accession>
<keyword evidence="3" id="KW-0808">Transferase</keyword>
<dbReference type="Proteomes" id="UP001338125">
    <property type="component" value="Unassembled WGS sequence"/>
</dbReference>
<protein>
    <recommendedName>
        <fullName evidence="1">non-specific serine/threonine protein kinase</fullName>
        <ecNumber evidence="1">2.7.11.1</ecNumber>
    </recommendedName>
</protein>
<keyword evidence="12" id="KW-1185">Reference proteome</keyword>
<evidence type="ECO:0000256" key="8">
    <source>
        <dbReference type="ARBA" id="ARBA00048679"/>
    </source>
</evidence>
<gene>
    <name evidence="11" type="ORF">PT974_07303</name>
</gene>
<dbReference type="EMBL" id="JAVFKD010000012">
    <property type="protein sequence ID" value="KAK5993866.1"/>
    <property type="molecule type" value="Genomic_DNA"/>
</dbReference>
<evidence type="ECO:0000259" key="10">
    <source>
        <dbReference type="PROSITE" id="PS50011"/>
    </source>
</evidence>